<dbReference type="InterPro" id="IPR013368">
    <property type="entry name" value="YecD_YerC"/>
</dbReference>
<dbReference type="Proteomes" id="UP000679992">
    <property type="component" value="Unassembled WGS sequence"/>
</dbReference>
<protein>
    <recommendedName>
        <fullName evidence="3">TrpR-like protein YerC/YecD</fullName>
    </recommendedName>
</protein>
<keyword evidence="2" id="KW-1185">Reference proteome</keyword>
<reference evidence="1 2" key="1">
    <citation type="submission" date="2021-03" db="EMBL/GenBank/DDBJ databases">
        <title>Antimicrobial resistance genes in bacteria isolated from Japanese honey, and their potential for conferring macrolide and lincosamide resistance in the American foulbrood pathogen Paenibacillus larvae.</title>
        <authorList>
            <person name="Okamoto M."/>
            <person name="Kumagai M."/>
            <person name="Kanamori H."/>
            <person name="Takamatsu D."/>
        </authorList>
    </citation>
    <scope>NUCLEOTIDE SEQUENCE [LARGE SCALE GENOMIC DNA]</scope>
    <source>
        <strain evidence="1 2">J42TS3</strain>
    </source>
</reference>
<gene>
    <name evidence="1" type="primary">yerC</name>
    <name evidence="1" type="ORF">J42TS3_19410</name>
</gene>
<proteinExistence type="predicted"/>
<name>A0ABQ4MA92_9BACL</name>
<dbReference type="InterPro" id="IPR038116">
    <property type="entry name" value="TrpR-like_sf"/>
</dbReference>
<evidence type="ECO:0000313" key="1">
    <source>
        <dbReference type="EMBL" id="GIP52906.1"/>
    </source>
</evidence>
<dbReference type="EMBL" id="BOSL01000005">
    <property type="protein sequence ID" value="GIP52906.1"/>
    <property type="molecule type" value="Genomic_DNA"/>
</dbReference>
<evidence type="ECO:0008006" key="3">
    <source>
        <dbReference type="Google" id="ProtNLM"/>
    </source>
</evidence>
<dbReference type="Gene3D" id="1.10.1270.10">
    <property type="entry name" value="TrpR-like"/>
    <property type="match status" value="1"/>
</dbReference>
<dbReference type="NCBIfam" id="TIGR02531">
    <property type="entry name" value="yecD_yerC"/>
    <property type="match status" value="1"/>
</dbReference>
<dbReference type="InterPro" id="IPR000831">
    <property type="entry name" value="Trp_repress"/>
</dbReference>
<organism evidence="1 2">
    <name type="scientific">Paenibacillus vini</name>
    <dbReference type="NCBI Taxonomy" id="1476024"/>
    <lineage>
        <taxon>Bacteria</taxon>
        <taxon>Bacillati</taxon>
        <taxon>Bacillota</taxon>
        <taxon>Bacilli</taxon>
        <taxon>Bacillales</taxon>
        <taxon>Paenibacillaceae</taxon>
        <taxon>Paenibacillus</taxon>
    </lineage>
</organism>
<comment type="caution">
    <text evidence="1">The sequence shown here is derived from an EMBL/GenBank/DDBJ whole genome shotgun (WGS) entry which is preliminary data.</text>
</comment>
<sequence length="119" mass="13457">MKMGTRLGYNGIVDTVTLGDDYLVQLKKLNDKTIDQLFEAILTLKDIEECYTFFDDLCTVNEIQSLSQRLEVARMLGKGNTYNQIEAETGASTATISRVKRCLNYGNDGYKMTLDRLGR</sequence>
<dbReference type="SUPFAM" id="SSF48295">
    <property type="entry name" value="TrpR-like"/>
    <property type="match status" value="1"/>
</dbReference>
<dbReference type="InterPro" id="IPR010921">
    <property type="entry name" value="Trp_repressor/repl_initiator"/>
</dbReference>
<dbReference type="Pfam" id="PF01371">
    <property type="entry name" value="Trp_repressor"/>
    <property type="match status" value="1"/>
</dbReference>
<dbReference type="PANTHER" id="PTHR40080:SF1">
    <property type="entry name" value="TRPR-LIKE PROTEIN YERC_YECD"/>
    <property type="match status" value="1"/>
</dbReference>
<accession>A0ABQ4MA92</accession>
<evidence type="ECO:0000313" key="2">
    <source>
        <dbReference type="Proteomes" id="UP000679992"/>
    </source>
</evidence>
<dbReference type="PANTHER" id="PTHR40080">
    <property type="entry name" value="LMO1763 PROTEIN"/>
    <property type="match status" value="1"/>
</dbReference>